<name>A0ACC0JID4_CHOFU</name>
<gene>
    <name evidence="1" type="ORF">MSG28_012834</name>
</gene>
<proteinExistence type="predicted"/>
<dbReference type="Proteomes" id="UP001064048">
    <property type="component" value="Chromosome 22"/>
</dbReference>
<accession>A0ACC0JID4</accession>
<evidence type="ECO:0000313" key="2">
    <source>
        <dbReference type="Proteomes" id="UP001064048"/>
    </source>
</evidence>
<organism evidence="1 2">
    <name type="scientific">Choristoneura fumiferana</name>
    <name type="common">Spruce budworm moth</name>
    <name type="synonym">Archips fumiferana</name>
    <dbReference type="NCBI Taxonomy" id="7141"/>
    <lineage>
        <taxon>Eukaryota</taxon>
        <taxon>Metazoa</taxon>
        <taxon>Ecdysozoa</taxon>
        <taxon>Arthropoda</taxon>
        <taxon>Hexapoda</taxon>
        <taxon>Insecta</taxon>
        <taxon>Pterygota</taxon>
        <taxon>Neoptera</taxon>
        <taxon>Endopterygota</taxon>
        <taxon>Lepidoptera</taxon>
        <taxon>Glossata</taxon>
        <taxon>Ditrysia</taxon>
        <taxon>Tortricoidea</taxon>
        <taxon>Tortricidae</taxon>
        <taxon>Tortricinae</taxon>
        <taxon>Choristoneura</taxon>
    </lineage>
</organism>
<evidence type="ECO:0000313" key="1">
    <source>
        <dbReference type="EMBL" id="KAI8423823.1"/>
    </source>
</evidence>
<reference evidence="1 2" key="1">
    <citation type="journal article" date="2022" name="Genome Biol. Evol.">
        <title>The Spruce Budworm Genome: Reconstructing the Evolutionary History of Antifreeze Proteins.</title>
        <authorList>
            <person name="Beliveau C."/>
            <person name="Gagne P."/>
            <person name="Picq S."/>
            <person name="Vernygora O."/>
            <person name="Keeling C.I."/>
            <person name="Pinkney K."/>
            <person name="Doucet D."/>
            <person name="Wen F."/>
            <person name="Johnston J.S."/>
            <person name="Maaroufi H."/>
            <person name="Boyle B."/>
            <person name="Laroche J."/>
            <person name="Dewar K."/>
            <person name="Juretic N."/>
            <person name="Blackburn G."/>
            <person name="Nisole A."/>
            <person name="Brunet B."/>
            <person name="Brandao M."/>
            <person name="Lumley L."/>
            <person name="Duan J."/>
            <person name="Quan G."/>
            <person name="Lucarotti C.J."/>
            <person name="Roe A.D."/>
            <person name="Sperling F.A.H."/>
            <person name="Levesque R.C."/>
            <person name="Cusson M."/>
        </authorList>
    </citation>
    <scope>NUCLEOTIDE SEQUENCE [LARGE SCALE GENOMIC DNA]</scope>
    <source>
        <strain evidence="1">Glfc:IPQL:Cfum</strain>
    </source>
</reference>
<sequence>MIDGRSPVFGNRREQPIVFFRRPMCNLYRRPPTVVRHLYIDGAAAPPRSSQLPAAPRAPRVRA</sequence>
<keyword evidence="2" id="KW-1185">Reference proteome</keyword>
<dbReference type="EMBL" id="CM046122">
    <property type="protein sequence ID" value="KAI8423823.1"/>
    <property type="molecule type" value="Genomic_DNA"/>
</dbReference>
<protein>
    <submittedName>
        <fullName evidence="1">Uncharacterized protein</fullName>
    </submittedName>
</protein>
<comment type="caution">
    <text evidence="1">The sequence shown here is derived from an EMBL/GenBank/DDBJ whole genome shotgun (WGS) entry which is preliminary data.</text>
</comment>